<proteinExistence type="inferred from homology"/>
<dbReference type="SUPFAM" id="SSF52833">
    <property type="entry name" value="Thioredoxin-like"/>
    <property type="match status" value="1"/>
</dbReference>
<sequence>MPAVIEAGEREFDDAIAGRHPVLVDFSASWCGPCRAMAPALEAFAAHRTDDLAVLKVDIDAAPAVASRLGIRSVPTLVLFQDGKPVAVQAGMLSEKQLGAFVDQNLPAREKRVVEQDPNRPQVNLDW</sequence>
<keyword evidence="5 9" id="KW-0676">Redox-active center</keyword>
<dbReference type="PANTHER" id="PTHR45663">
    <property type="entry name" value="GEO12009P1"/>
    <property type="match status" value="1"/>
</dbReference>
<dbReference type="NCBIfam" id="TIGR01068">
    <property type="entry name" value="thioredoxin"/>
    <property type="match status" value="1"/>
</dbReference>
<comment type="similarity">
    <text evidence="1 7">Belongs to the thioredoxin family.</text>
</comment>
<dbReference type="InterPro" id="IPR017937">
    <property type="entry name" value="Thioredoxin_CS"/>
</dbReference>
<dbReference type="GO" id="GO:0005829">
    <property type="term" value="C:cytosol"/>
    <property type="evidence" value="ECO:0007669"/>
    <property type="project" value="TreeGrafter"/>
</dbReference>
<feature type="site" description="Deprotonates C-terminal active site Cys" evidence="8">
    <location>
        <position position="25"/>
    </location>
</feature>
<name>A0A934TPI4_9BURK</name>
<dbReference type="PRINTS" id="PR00421">
    <property type="entry name" value="THIOREDOXIN"/>
</dbReference>
<keyword evidence="3" id="KW-0249">Electron transport</keyword>
<gene>
    <name evidence="11" type="primary">trxA</name>
    <name evidence="11" type="ORF">JJB11_01720</name>
</gene>
<dbReference type="Gene3D" id="3.40.30.10">
    <property type="entry name" value="Glutaredoxin"/>
    <property type="match status" value="1"/>
</dbReference>
<feature type="active site" description="Nucleophile" evidence="8">
    <location>
        <position position="34"/>
    </location>
</feature>
<dbReference type="GO" id="GO:0015035">
    <property type="term" value="F:protein-disulfide reductase activity"/>
    <property type="evidence" value="ECO:0007669"/>
    <property type="project" value="UniProtKB-UniRule"/>
</dbReference>
<dbReference type="PANTHER" id="PTHR45663:SF11">
    <property type="entry name" value="GEO12009P1"/>
    <property type="match status" value="1"/>
</dbReference>
<dbReference type="GO" id="GO:0045454">
    <property type="term" value="P:cell redox homeostasis"/>
    <property type="evidence" value="ECO:0007669"/>
    <property type="project" value="TreeGrafter"/>
</dbReference>
<evidence type="ECO:0000256" key="1">
    <source>
        <dbReference type="ARBA" id="ARBA00008987"/>
    </source>
</evidence>
<dbReference type="InterPro" id="IPR013766">
    <property type="entry name" value="Thioredoxin_domain"/>
</dbReference>
<organism evidence="11 12">
    <name type="scientific">Ramlibacter ginsenosidimutans</name>
    <dbReference type="NCBI Taxonomy" id="502333"/>
    <lineage>
        <taxon>Bacteria</taxon>
        <taxon>Pseudomonadati</taxon>
        <taxon>Pseudomonadota</taxon>
        <taxon>Betaproteobacteria</taxon>
        <taxon>Burkholderiales</taxon>
        <taxon>Comamonadaceae</taxon>
        <taxon>Ramlibacter</taxon>
    </lineage>
</organism>
<feature type="disulfide bond" description="Redox-active" evidence="9">
    <location>
        <begin position="31"/>
        <end position="34"/>
    </location>
</feature>
<evidence type="ECO:0000256" key="3">
    <source>
        <dbReference type="ARBA" id="ARBA00022982"/>
    </source>
</evidence>
<evidence type="ECO:0000256" key="6">
    <source>
        <dbReference type="NCBIfam" id="TIGR01068"/>
    </source>
</evidence>
<evidence type="ECO:0000259" key="10">
    <source>
        <dbReference type="PROSITE" id="PS51352"/>
    </source>
</evidence>
<dbReference type="InterPro" id="IPR005746">
    <property type="entry name" value="Thioredoxin"/>
</dbReference>
<dbReference type="RefSeq" id="WP_201166173.1">
    <property type="nucleotide sequence ID" value="NZ_JAEPWM010000001.1"/>
</dbReference>
<feature type="site" description="Contributes to redox potential value" evidence="8">
    <location>
        <position position="32"/>
    </location>
</feature>
<feature type="site" description="Contributes to redox potential value" evidence="8">
    <location>
        <position position="33"/>
    </location>
</feature>
<dbReference type="CDD" id="cd02947">
    <property type="entry name" value="TRX_family"/>
    <property type="match status" value="1"/>
</dbReference>
<reference evidence="11" key="2">
    <citation type="submission" date="2021-01" db="EMBL/GenBank/DDBJ databases">
        <authorList>
            <person name="Kang M."/>
        </authorList>
    </citation>
    <scope>NUCLEOTIDE SEQUENCE</scope>
    <source>
        <strain evidence="11">KACC 17527</strain>
    </source>
</reference>
<evidence type="ECO:0000313" key="12">
    <source>
        <dbReference type="Proteomes" id="UP000630528"/>
    </source>
</evidence>
<keyword evidence="4 9" id="KW-1015">Disulfide bond</keyword>
<keyword evidence="12" id="KW-1185">Reference proteome</keyword>
<feature type="domain" description="Thioredoxin" evidence="10">
    <location>
        <begin position="1"/>
        <end position="107"/>
    </location>
</feature>
<dbReference type="EMBL" id="JAEPWM010000001">
    <property type="protein sequence ID" value="MBK6004795.1"/>
    <property type="molecule type" value="Genomic_DNA"/>
</dbReference>
<evidence type="ECO:0000256" key="2">
    <source>
        <dbReference type="ARBA" id="ARBA00022448"/>
    </source>
</evidence>
<keyword evidence="2" id="KW-0813">Transport</keyword>
<dbReference type="AlphaFoldDB" id="A0A934TPI4"/>
<evidence type="ECO:0000313" key="11">
    <source>
        <dbReference type="EMBL" id="MBK6004795.1"/>
    </source>
</evidence>
<feature type="active site" description="Nucleophile" evidence="8">
    <location>
        <position position="31"/>
    </location>
</feature>
<dbReference type="PROSITE" id="PS00194">
    <property type="entry name" value="THIOREDOXIN_1"/>
    <property type="match status" value="1"/>
</dbReference>
<evidence type="ECO:0000256" key="8">
    <source>
        <dbReference type="PIRSR" id="PIRSR000077-1"/>
    </source>
</evidence>
<evidence type="ECO:0000256" key="7">
    <source>
        <dbReference type="PIRNR" id="PIRNR000077"/>
    </source>
</evidence>
<dbReference type="Proteomes" id="UP000630528">
    <property type="component" value="Unassembled WGS sequence"/>
</dbReference>
<accession>A0A934TPI4</accession>
<reference evidence="11" key="1">
    <citation type="journal article" date="2012" name="J. Microbiol. Biotechnol.">
        <title>Ramlibacter ginsenosidimutans sp. nov., with ginsenoside-converting activity.</title>
        <authorList>
            <person name="Wang L."/>
            <person name="An D.S."/>
            <person name="Kim S.G."/>
            <person name="Jin F.X."/>
            <person name="Kim S.C."/>
            <person name="Lee S.T."/>
            <person name="Im W.T."/>
        </authorList>
    </citation>
    <scope>NUCLEOTIDE SEQUENCE</scope>
    <source>
        <strain evidence="11">KACC 17527</strain>
    </source>
</reference>
<dbReference type="PIRSF" id="PIRSF000077">
    <property type="entry name" value="Thioredoxin"/>
    <property type="match status" value="1"/>
</dbReference>
<comment type="caution">
    <text evidence="11">The sequence shown here is derived from an EMBL/GenBank/DDBJ whole genome shotgun (WGS) entry which is preliminary data.</text>
</comment>
<dbReference type="Pfam" id="PF00085">
    <property type="entry name" value="Thioredoxin"/>
    <property type="match status" value="1"/>
</dbReference>
<protein>
    <recommendedName>
        <fullName evidence="6 7">Thioredoxin</fullName>
    </recommendedName>
</protein>
<dbReference type="InterPro" id="IPR036249">
    <property type="entry name" value="Thioredoxin-like_sf"/>
</dbReference>
<dbReference type="FunFam" id="3.40.30.10:FF:000001">
    <property type="entry name" value="Thioredoxin"/>
    <property type="match status" value="1"/>
</dbReference>
<dbReference type="PROSITE" id="PS51352">
    <property type="entry name" value="THIOREDOXIN_2"/>
    <property type="match status" value="1"/>
</dbReference>
<evidence type="ECO:0000256" key="9">
    <source>
        <dbReference type="PIRSR" id="PIRSR000077-4"/>
    </source>
</evidence>
<evidence type="ECO:0000256" key="5">
    <source>
        <dbReference type="ARBA" id="ARBA00023284"/>
    </source>
</evidence>
<evidence type="ECO:0000256" key="4">
    <source>
        <dbReference type="ARBA" id="ARBA00023157"/>
    </source>
</evidence>